<dbReference type="Pfam" id="PF07862">
    <property type="entry name" value="Nif11"/>
    <property type="match status" value="1"/>
</dbReference>
<comment type="caution">
    <text evidence="2">The sequence shown here is derived from an EMBL/GenBank/DDBJ whole genome shotgun (WGS) entry which is preliminary data.</text>
</comment>
<gene>
    <name evidence="2" type="ORF">H6G03_14480</name>
</gene>
<accession>A0A926ZHL3</accession>
<dbReference type="EMBL" id="JACJPW010000034">
    <property type="protein sequence ID" value="MBD2182287.1"/>
    <property type="molecule type" value="Genomic_DNA"/>
</dbReference>
<organism evidence="2 3">
    <name type="scientific">Aerosakkonema funiforme FACHB-1375</name>
    <dbReference type="NCBI Taxonomy" id="2949571"/>
    <lineage>
        <taxon>Bacteria</taxon>
        <taxon>Bacillati</taxon>
        <taxon>Cyanobacteriota</taxon>
        <taxon>Cyanophyceae</taxon>
        <taxon>Oscillatoriophycideae</taxon>
        <taxon>Aerosakkonematales</taxon>
        <taxon>Aerosakkonemataceae</taxon>
        <taxon>Aerosakkonema</taxon>
    </lineage>
</organism>
<evidence type="ECO:0000313" key="3">
    <source>
        <dbReference type="Proteomes" id="UP000641646"/>
    </source>
</evidence>
<feature type="domain" description="Nif11" evidence="1">
    <location>
        <begin position="1"/>
        <end position="48"/>
    </location>
</feature>
<sequence>MSISKIKSFAKKTVEDSQLAEQLKGCERVKELVALAKQNGFDFAEEELYPPNEPGFTAEQLHPKLVKVLLR</sequence>
<evidence type="ECO:0000313" key="2">
    <source>
        <dbReference type="EMBL" id="MBD2182287.1"/>
    </source>
</evidence>
<reference evidence="2" key="1">
    <citation type="journal article" date="2015" name="ISME J.">
        <title>Draft Genome Sequence of Streptomyces incarnatus NRRL8089, which Produces the Nucleoside Antibiotic Sinefungin.</title>
        <authorList>
            <person name="Oshima K."/>
            <person name="Hattori M."/>
            <person name="Shimizu H."/>
            <person name="Fukuda K."/>
            <person name="Nemoto M."/>
            <person name="Inagaki K."/>
            <person name="Tamura T."/>
        </authorList>
    </citation>
    <scope>NUCLEOTIDE SEQUENCE</scope>
    <source>
        <strain evidence="2">FACHB-1375</strain>
    </source>
</reference>
<dbReference type="RefSeq" id="WP_190465100.1">
    <property type="nucleotide sequence ID" value="NZ_JACJPW010000034.1"/>
</dbReference>
<dbReference type="AlphaFoldDB" id="A0A926ZHL3"/>
<dbReference type="InterPro" id="IPR022516">
    <property type="entry name" value="CHP03798_Ocin"/>
</dbReference>
<dbReference type="Proteomes" id="UP000641646">
    <property type="component" value="Unassembled WGS sequence"/>
</dbReference>
<dbReference type="NCBIfam" id="TIGR03798">
    <property type="entry name" value="leader_Nif11"/>
    <property type="match status" value="1"/>
</dbReference>
<evidence type="ECO:0000259" key="1">
    <source>
        <dbReference type="Pfam" id="PF07862"/>
    </source>
</evidence>
<protein>
    <submittedName>
        <fullName evidence="2">Nif11-like leader peptide family natural product</fullName>
    </submittedName>
</protein>
<name>A0A926ZHL3_9CYAN</name>
<dbReference type="InterPro" id="IPR012903">
    <property type="entry name" value="Nif11"/>
</dbReference>
<keyword evidence="3" id="KW-1185">Reference proteome</keyword>
<reference evidence="2" key="2">
    <citation type="submission" date="2020-08" db="EMBL/GenBank/DDBJ databases">
        <authorList>
            <person name="Chen M."/>
            <person name="Teng W."/>
            <person name="Zhao L."/>
            <person name="Hu C."/>
            <person name="Zhou Y."/>
            <person name="Han B."/>
            <person name="Song L."/>
            <person name="Shu W."/>
        </authorList>
    </citation>
    <scope>NUCLEOTIDE SEQUENCE</scope>
    <source>
        <strain evidence="2">FACHB-1375</strain>
    </source>
</reference>
<proteinExistence type="predicted"/>